<comment type="caution">
    <text evidence="1">The sequence shown here is derived from an EMBL/GenBank/DDBJ whole genome shotgun (WGS) entry which is preliminary data.</text>
</comment>
<keyword evidence="2" id="KW-1185">Reference proteome</keyword>
<reference evidence="1" key="1">
    <citation type="submission" date="2023-04" db="EMBL/GenBank/DDBJ databases">
        <title>A chromosome-level genome assembly of the parasitoid wasp Eretmocerus hayati.</title>
        <authorList>
            <person name="Zhong Y."/>
            <person name="Liu S."/>
            <person name="Liu Y."/>
        </authorList>
    </citation>
    <scope>NUCLEOTIDE SEQUENCE</scope>
    <source>
        <strain evidence="1">ZJU_SS_LIU_2023</strain>
    </source>
</reference>
<dbReference type="Proteomes" id="UP001239111">
    <property type="component" value="Chromosome 4"/>
</dbReference>
<accession>A0ACC2NBP3</accession>
<evidence type="ECO:0000313" key="2">
    <source>
        <dbReference type="Proteomes" id="UP001239111"/>
    </source>
</evidence>
<protein>
    <submittedName>
        <fullName evidence="1">Uncharacterized protein</fullName>
    </submittedName>
</protein>
<name>A0ACC2NBP3_9HYME</name>
<sequence length="403" mass="45122">MPLQETEYCAQQLNVPPQLPCILKQFCKSAIRTQPYDLLKWSSAYFHALASGDEPPTKLRLEKPAPSRGLLTLGFLKLLLRQLGADYNKVVPLESIQELWDYLCLENSDSQLIVQIGKFSTKCQIKKFLSIGVGLLGRNLTETMISVCELFTHEPDGGSAMIPLTLFMEIYGYLADLRCDGCHRSVEDLCLCSDSKSSSQNTLIAEQQQQEQRQQQQEAASTKPPSIASQDTQADIDLELESFEHEAPSAPTLQSFGEETEESYRHEGEASYQSIDRTASSKSKISEDGEEEMIDEYEKSETETKEETLVIESKTSSSRKSHKETSSESTEVSNLCESTVYPDVPGIGRKLLAEEVAKVAVWMSECARRQGGMVGPRNIRHINCPPLEGYCCPRRMSCEDFLK</sequence>
<gene>
    <name evidence="1" type="ORF">QAD02_009826</name>
</gene>
<evidence type="ECO:0000313" key="1">
    <source>
        <dbReference type="EMBL" id="KAJ8668163.1"/>
    </source>
</evidence>
<dbReference type="EMBL" id="CM056744">
    <property type="protein sequence ID" value="KAJ8668163.1"/>
    <property type="molecule type" value="Genomic_DNA"/>
</dbReference>
<proteinExistence type="predicted"/>
<organism evidence="1 2">
    <name type="scientific">Eretmocerus hayati</name>
    <dbReference type="NCBI Taxonomy" id="131215"/>
    <lineage>
        <taxon>Eukaryota</taxon>
        <taxon>Metazoa</taxon>
        <taxon>Ecdysozoa</taxon>
        <taxon>Arthropoda</taxon>
        <taxon>Hexapoda</taxon>
        <taxon>Insecta</taxon>
        <taxon>Pterygota</taxon>
        <taxon>Neoptera</taxon>
        <taxon>Endopterygota</taxon>
        <taxon>Hymenoptera</taxon>
        <taxon>Apocrita</taxon>
        <taxon>Proctotrupomorpha</taxon>
        <taxon>Chalcidoidea</taxon>
        <taxon>Aphelinidae</taxon>
        <taxon>Aphelininae</taxon>
        <taxon>Eretmocerus</taxon>
    </lineage>
</organism>